<dbReference type="InterPro" id="IPR046952">
    <property type="entry name" value="GSHR/TRXR-like"/>
</dbReference>
<feature type="active site" description="Proton acceptor" evidence="10">
    <location>
        <position position="437"/>
    </location>
</feature>
<evidence type="ECO:0000256" key="9">
    <source>
        <dbReference type="ARBA" id="ARBA00049142"/>
    </source>
</evidence>
<evidence type="ECO:0000256" key="4">
    <source>
        <dbReference type="ARBA" id="ARBA00022827"/>
    </source>
</evidence>
<reference evidence="18" key="1">
    <citation type="submission" date="2017-02" db="EMBL/GenBank/DDBJ databases">
        <authorList>
            <person name="Varghese N."/>
            <person name="Submissions S."/>
        </authorList>
    </citation>
    <scope>NUCLEOTIDE SEQUENCE [LARGE SCALE GENOMIC DNA]</scope>
    <source>
        <strain evidence="18">ATCC 27094</strain>
    </source>
</reference>
<feature type="binding site" evidence="11">
    <location>
        <position position="51"/>
    </location>
    <ligand>
        <name>FAD</name>
        <dbReference type="ChEBI" id="CHEBI:57692"/>
    </ligand>
</feature>
<organism evidence="17 18">
    <name type="scientific">Enhydrobacter aerosaccus</name>
    <dbReference type="NCBI Taxonomy" id="225324"/>
    <lineage>
        <taxon>Bacteria</taxon>
        <taxon>Pseudomonadati</taxon>
        <taxon>Pseudomonadota</taxon>
        <taxon>Alphaproteobacteria</taxon>
        <taxon>Hyphomicrobiales</taxon>
        <taxon>Enhydrobacter</taxon>
    </lineage>
</organism>
<comment type="subunit">
    <text evidence="2">Homodimer.</text>
</comment>
<evidence type="ECO:0000256" key="1">
    <source>
        <dbReference type="ARBA" id="ARBA00007532"/>
    </source>
</evidence>
<sequence>MAYDYDLFVIGAGSGGVRASRIAAGHGARVGICEDYRVGGTCVIRGCVPKKLLVYGSKFAHEFDDAAAYGWSLGERTHSWSVLRDNVQQEVDRLNGVYLRLLEGAGVKLHMGRGRLLDRHTVEVGGETFTADKILVATGGRPEVPPIPGHECAITSNEAFHLPDPLPRRITIVGGGYIAVEFAGVFNGLGCEVDLVLRRDRVLRGFDEECRTFVHEALAKSGIRMRTETQIVGIESANGKAPFQLRTGNGAVFETDLVMYATGRVANTAGIGLEKVGVQLDKAGAIAVDEWSRTTCENIWAVGDVTDRINLTPVAIMEGHCFADTVFGNRPRKPDHRNVPSAVFCQPELATVGLTEEEASRTLGKLRVYTAAFRPMKYTLTGGEQRTFMKLIVEAATDKVVGVHMVGDDAAELIQGLAVAVKAGATKAQFDATVGIHPTAGEEFVTMRTARPEPAPRKVAAE</sequence>
<dbReference type="AlphaFoldDB" id="A0A1T4S1Q0"/>
<keyword evidence="8 13" id="KW-0676">Redox-active center</keyword>
<dbReference type="GO" id="GO:0004362">
    <property type="term" value="F:glutathione-disulfide reductase (NADPH) activity"/>
    <property type="evidence" value="ECO:0007669"/>
    <property type="project" value="UniProtKB-EC"/>
</dbReference>
<accession>A0A1T4S1Q0</accession>
<keyword evidence="11" id="KW-0520">NAD</keyword>
<feature type="binding site" evidence="11">
    <location>
        <position position="304"/>
    </location>
    <ligand>
        <name>FAD</name>
        <dbReference type="ChEBI" id="CHEBI:57692"/>
    </ligand>
</feature>
<dbReference type="Gene3D" id="3.50.50.60">
    <property type="entry name" value="FAD/NAD(P)-binding domain"/>
    <property type="match status" value="2"/>
</dbReference>
<dbReference type="PRINTS" id="PR00411">
    <property type="entry name" value="PNDRDTASEI"/>
</dbReference>
<feature type="binding site" evidence="11">
    <location>
        <begin position="174"/>
        <end position="181"/>
    </location>
    <ligand>
        <name>NAD(+)</name>
        <dbReference type="ChEBI" id="CHEBI:57540"/>
    </ligand>
</feature>
<proteinExistence type="inferred from homology"/>
<keyword evidence="7" id="KW-1015">Disulfide bond</keyword>
<evidence type="ECO:0000256" key="13">
    <source>
        <dbReference type="RuleBase" id="RU003691"/>
    </source>
</evidence>
<evidence type="ECO:0000256" key="6">
    <source>
        <dbReference type="ARBA" id="ARBA00023002"/>
    </source>
</evidence>
<evidence type="ECO:0000256" key="14">
    <source>
        <dbReference type="RuleBase" id="RU365040"/>
    </source>
</evidence>
<dbReference type="EMBL" id="FUWJ01000006">
    <property type="protein sequence ID" value="SKA22006.1"/>
    <property type="molecule type" value="Genomic_DNA"/>
</dbReference>
<dbReference type="InterPro" id="IPR001100">
    <property type="entry name" value="Pyr_nuc-diS_OxRdtase"/>
</dbReference>
<dbReference type="NCBIfam" id="TIGR01424">
    <property type="entry name" value="gluta_reduc_2"/>
    <property type="match status" value="1"/>
</dbReference>
<keyword evidence="11" id="KW-0547">Nucleotide-binding</keyword>
<dbReference type="PROSITE" id="PS00076">
    <property type="entry name" value="PYRIDINE_REDOX_1"/>
    <property type="match status" value="1"/>
</dbReference>
<dbReference type="InterPro" id="IPR023753">
    <property type="entry name" value="FAD/NAD-binding_dom"/>
</dbReference>
<keyword evidence="4 11" id="KW-0274">FAD</keyword>
<dbReference type="SUPFAM" id="SSF51905">
    <property type="entry name" value="FAD/NAD(P)-binding domain"/>
    <property type="match status" value="1"/>
</dbReference>
<gene>
    <name evidence="17" type="ORF">SAMN02745126_04270</name>
</gene>
<dbReference type="NCBIfam" id="NF004776">
    <property type="entry name" value="PRK06116.1"/>
    <property type="match status" value="1"/>
</dbReference>
<comment type="function">
    <text evidence="14">Catalyzes the reduction of glutathione disulfide (GSSG) to reduced glutathione (GSH).</text>
</comment>
<evidence type="ECO:0000313" key="17">
    <source>
        <dbReference type="EMBL" id="SKA22006.1"/>
    </source>
</evidence>
<evidence type="ECO:0000313" key="18">
    <source>
        <dbReference type="Proteomes" id="UP000190092"/>
    </source>
</evidence>
<dbReference type="InterPro" id="IPR016156">
    <property type="entry name" value="FAD/NAD-linked_Rdtase_dimer_sf"/>
</dbReference>
<dbReference type="InterPro" id="IPR006324">
    <property type="entry name" value="GSHR"/>
</dbReference>
<dbReference type="RefSeq" id="WP_085935941.1">
    <property type="nucleotide sequence ID" value="NZ_FUWJ01000006.1"/>
</dbReference>
<evidence type="ECO:0000256" key="8">
    <source>
        <dbReference type="ARBA" id="ARBA00023284"/>
    </source>
</evidence>
<dbReference type="PANTHER" id="PTHR42737">
    <property type="entry name" value="GLUTATHIONE REDUCTASE"/>
    <property type="match status" value="1"/>
</dbReference>
<dbReference type="SUPFAM" id="SSF55424">
    <property type="entry name" value="FAD/NAD-linked reductases, dimerisation (C-terminal) domain"/>
    <property type="match status" value="1"/>
</dbReference>
<evidence type="ECO:0000256" key="7">
    <source>
        <dbReference type="ARBA" id="ARBA00023157"/>
    </source>
</evidence>
<dbReference type="GO" id="GO:0006749">
    <property type="term" value="P:glutathione metabolic process"/>
    <property type="evidence" value="ECO:0007669"/>
    <property type="project" value="InterPro"/>
</dbReference>
<comment type="catalytic activity">
    <reaction evidence="9 14">
        <text>2 glutathione + NADP(+) = glutathione disulfide + NADPH + H(+)</text>
        <dbReference type="Rhea" id="RHEA:11740"/>
        <dbReference type="ChEBI" id="CHEBI:15378"/>
        <dbReference type="ChEBI" id="CHEBI:57783"/>
        <dbReference type="ChEBI" id="CHEBI:57925"/>
        <dbReference type="ChEBI" id="CHEBI:58297"/>
        <dbReference type="ChEBI" id="CHEBI:58349"/>
        <dbReference type="EC" id="1.8.1.7"/>
    </reaction>
</comment>
<dbReference type="GO" id="GO:0050661">
    <property type="term" value="F:NADP binding"/>
    <property type="evidence" value="ECO:0007669"/>
    <property type="project" value="InterPro"/>
</dbReference>
<feature type="domain" description="FAD/NAD(P)-binding" evidence="16">
    <location>
        <begin position="5"/>
        <end position="319"/>
    </location>
</feature>
<dbReference type="GO" id="GO:0005829">
    <property type="term" value="C:cytosol"/>
    <property type="evidence" value="ECO:0007669"/>
    <property type="project" value="TreeGrafter"/>
</dbReference>
<protein>
    <recommendedName>
        <fullName evidence="14">Glutathione reductase</fullName>
        <shortName evidence="14">GRase</shortName>
        <ecNumber evidence="14">1.8.1.7</ecNumber>
    </recommendedName>
</protein>
<dbReference type="PRINTS" id="PR00368">
    <property type="entry name" value="FADPNR"/>
</dbReference>
<dbReference type="InterPro" id="IPR004099">
    <property type="entry name" value="Pyr_nucl-diS_OxRdtase_dimer"/>
</dbReference>
<keyword evidence="5 14" id="KW-0521">NADP</keyword>
<dbReference type="Gene3D" id="3.30.390.30">
    <property type="match status" value="1"/>
</dbReference>
<dbReference type="InterPro" id="IPR012999">
    <property type="entry name" value="Pyr_OxRdtase_I_AS"/>
</dbReference>
<dbReference type="Proteomes" id="UP000190092">
    <property type="component" value="Unassembled WGS sequence"/>
</dbReference>
<dbReference type="OrthoDB" id="9764616at2"/>
<keyword evidence="18" id="KW-1185">Reference proteome</keyword>
<dbReference type="Pfam" id="PF07992">
    <property type="entry name" value="Pyr_redox_2"/>
    <property type="match status" value="1"/>
</dbReference>
<comment type="similarity">
    <text evidence="1 13">Belongs to the class-I pyridine nucleotide-disulfide oxidoreductase family.</text>
</comment>
<dbReference type="Pfam" id="PF02852">
    <property type="entry name" value="Pyr_redox_dim"/>
    <property type="match status" value="1"/>
</dbReference>
<dbReference type="GO" id="GO:0034599">
    <property type="term" value="P:cellular response to oxidative stress"/>
    <property type="evidence" value="ECO:0007669"/>
    <property type="project" value="TreeGrafter"/>
</dbReference>
<comment type="cofactor">
    <cofactor evidence="11">
        <name>FAD</name>
        <dbReference type="ChEBI" id="CHEBI:57692"/>
    </cofactor>
    <text evidence="11">Binds 1 FAD per subunit.</text>
</comment>
<dbReference type="InterPro" id="IPR036188">
    <property type="entry name" value="FAD/NAD-bd_sf"/>
</dbReference>
<dbReference type="PANTHER" id="PTHR42737:SF2">
    <property type="entry name" value="GLUTATHIONE REDUCTASE"/>
    <property type="match status" value="1"/>
</dbReference>
<evidence type="ECO:0000256" key="11">
    <source>
        <dbReference type="PIRSR" id="PIRSR000350-3"/>
    </source>
</evidence>
<feature type="binding site" evidence="11">
    <location>
        <position position="114"/>
    </location>
    <ligand>
        <name>FAD</name>
        <dbReference type="ChEBI" id="CHEBI:57692"/>
    </ligand>
</feature>
<keyword evidence="6 13" id="KW-0560">Oxidoreductase</keyword>
<name>A0A1T4S1Q0_9HYPH</name>
<evidence type="ECO:0000256" key="12">
    <source>
        <dbReference type="PIRSR" id="PIRSR000350-4"/>
    </source>
</evidence>
<evidence type="ECO:0000259" key="16">
    <source>
        <dbReference type="Pfam" id="PF07992"/>
    </source>
</evidence>
<feature type="disulfide bond" description="Redox-active" evidence="12">
    <location>
        <begin position="42"/>
        <end position="47"/>
    </location>
</feature>
<feature type="binding site" evidence="11">
    <location>
        <position position="263"/>
    </location>
    <ligand>
        <name>NAD(+)</name>
        <dbReference type="ChEBI" id="CHEBI:57540"/>
    </ligand>
</feature>
<evidence type="ECO:0000256" key="3">
    <source>
        <dbReference type="ARBA" id="ARBA00022630"/>
    </source>
</evidence>
<evidence type="ECO:0000256" key="5">
    <source>
        <dbReference type="ARBA" id="ARBA00022857"/>
    </source>
</evidence>
<dbReference type="EC" id="1.8.1.7" evidence="14"/>
<dbReference type="STRING" id="225324.SAMN02745126_04270"/>
<evidence type="ECO:0000259" key="15">
    <source>
        <dbReference type="Pfam" id="PF02852"/>
    </source>
</evidence>
<evidence type="ECO:0000256" key="2">
    <source>
        <dbReference type="ARBA" id="ARBA00011738"/>
    </source>
</evidence>
<feature type="domain" description="Pyridine nucleotide-disulphide oxidoreductase dimerisation" evidence="15">
    <location>
        <begin position="339"/>
        <end position="447"/>
    </location>
</feature>
<dbReference type="GO" id="GO:0045454">
    <property type="term" value="P:cell redox homeostasis"/>
    <property type="evidence" value="ECO:0007669"/>
    <property type="project" value="InterPro"/>
</dbReference>
<dbReference type="GO" id="GO:0050660">
    <property type="term" value="F:flavin adenine dinucleotide binding"/>
    <property type="evidence" value="ECO:0007669"/>
    <property type="project" value="InterPro"/>
</dbReference>
<evidence type="ECO:0000256" key="10">
    <source>
        <dbReference type="PIRSR" id="PIRSR000350-2"/>
    </source>
</evidence>
<dbReference type="PIRSF" id="PIRSF000350">
    <property type="entry name" value="Mercury_reductase_MerA"/>
    <property type="match status" value="1"/>
</dbReference>
<keyword evidence="3 13" id="KW-0285">Flavoprotein</keyword>